<keyword evidence="8 10" id="KW-0472">Membrane</keyword>
<dbReference type="GO" id="GO:0004169">
    <property type="term" value="F:dolichyl-phosphate-mannose-protein mannosyltransferase activity"/>
    <property type="evidence" value="ECO:0007669"/>
    <property type="project" value="UniProtKB-UniRule"/>
</dbReference>
<dbReference type="Pfam" id="PF02366">
    <property type="entry name" value="PMT"/>
    <property type="match status" value="1"/>
</dbReference>
<comment type="caution">
    <text evidence="13">The sequence shown here is derived from an EMBL/GenBank/DDBJ whole genome shotgun (WGS) entry which is preliminary data.</text>
</comment>
<evidence type="ECO:0000256" key="6">
    <source>
        <dbReference type="ARBA" id="ARBA00022692"/>
    </source>
</evidence>
<evidence type="ECO:0000256" key="4">
    <source>
        <dbReference type="ARBA" id="ARBA00022676"/>
    </source>
</evidence>
<evidence type="ECO:0000256" key="8">
    <source>
        <dbReference type="ARBA" id="ARBA00023136"/>
    </source>
</evidence>
<comment type="pathway">
    <text evidence="2 10">Protein modification; protein glycosylation.</text>
</comment>
<comment type="subcellular location">
    <subcellularLocation>
        <location evidence="10">Cell membrane</location>
    </subcellularLocation>
    <subcellularLocation>
        <location evidence="1">Endomembrane system</location>
        <topology evidence="1">Multi-pass membrane protein</topology>
    </subcellularLocation>
</comment>
<evidence type="ECO:0000256" key="5">
    <source>
        <dbReference type="ARBA" id="ARBA00022679"/>
    </source>
</evidence>
<feature type="transmembrane region" description="Helical" evidence="10">
    <location>
        <begin position="363"/>
        <end position="380"/>
    </location>
</feature>
<evidence type="ECO:0000259" key="12">
    <source>
        <dbReference type="Pfam" id="PF16192"/>
    </source>
</evidence>
<feature type="domain" description="Protein O-mannosyl-transferase C-terminal four TM" evidence="12">
    <location>
        <begin position="301"/>
        <end position="489"/>
    </location>
</feature>
<dbReference type="Proteomes" id="UP000265768">
    <property type="component" value="Unassembled WGS sequence"/>
</dbReference>
<dbReference type="OrthoDB" id="9776737at2"/>
<proteinExistence type="inferred from homology"/>
<evidence type="ECO:0000256" key="7">
    <source>
        <dbReference type="ARBA" id="ARBA00022989"/>
    </source>
</evidence>
<protein>
    <recommendedName>
        <fullName evidence="9 10">Polyprenol-phosphate-mannose--protein mannosyltransferase</fullName>
        <ecNumber evidence="10">2.4.1.-</ecNumber>
    </recommendedName>
</protein>
<evidence type="ECO:0000313" key="14">
    <source>
        <dbReference type="Proteomes" id="UP000265768"/>
    </source>
</evidence>
<feature type="transmembrane region" description="Helical" evidence="10">
    <location>
        <begin position="253"/>
        <end position="275"/>
    </location>
</feature>
<dbReference type="Pfam" id="PF16192">
    <property type="entry name" value="PMT_4TMC"/>
    <property type="match status" value="1"/>
</dbReference>
<dbReference type="InterPro" id="IPR032421">
    <property type="entry name" value="PMT_4TMC"/>
</dbReference>
<reference evidence="13 14" key="1">
    <citation type="submission" date="2018-09" db="EMBL/GenBank/DDBJ databases">
        <title>YIM 75507 draft genome.</title>
        <authorList>
            <person name="Tang S."/>
            <person name="Feng Y."/>
        </authorList>
    </citation>
    <scope>NUCLEOTIDE SEQUENCE [LARGE SCALE GENOMIC DNA]</scope>
    <source>
        <strain evidence="13 14">YIM 75507</strain>
    </source>
</reference>
<evidence type="ECO:0000256" key="10">
    <source>
        <dbReference type="RuleBase" id="RU367007"/>
    </source>
</evidence>
<accession>A0A3A4ASL7</accession>
<dbReference type="PANTHER" id="PTHR10050">
    <property type="entry name" value="DOLICHYL-PHOSPHATE-MANNOSE--PROTEIN MANNOSYLTRANSFERASE"/>
    <property type="match status" value="1"/>
</dbReference>
<feature type="transmembrane region" description="Helical" evidence="10">
    <location>
        <begin position="223"/>
        <end position="241"/>
    </location>
</feature>
<dbReference type="GO" id="GO:0012505">
    <property type="term" value="C:endomembrane system"/>
    <property type="evidence" value="ECO:0007669"/>
    <property type="project" value="UniProtKB-SubCell"/>
</dbReference>
<dbReference type="UniPathway" id="UPA00378"/>
<comment type="function">
    <text evidence="10">Protein O-mannosyltransferase that catalyzes the transfer of a single mannose residue from a polyprenol phospho-mannosyl lipidic donor to the hydroxyl group of selected serine and threonine residues in acceptor proteins.</text>
</comment>
<feature type="transmembrane region" description="Helical" evidence="10">
    <location>
        <begin position="412"/>
        <end position="435"/>
    </location>
</feature>
<dbReference type="InterPro" id="IPR027005">
    <property type="entry name" value="PMT-like"/>
</dbReference>
<evidence type="ECO:0000256" key="1">
    <source>
        <dbReference type="ARBA" id="ARBA00004127"/>
    </source>
</evidence>
<keyword evidence="4 10" id="KW-0328">Glycosyltransferase</keyword>
<dbReference type="GO" id="GO:0005886">
    <property type="term" value="C:plasma membrane"/>
    <property type="evidence" value="ECO:0007669"/>
    <property type="project" value="UniProtKB-SubCell"/>
</dbReference>
<feature type="transmembrane region" description="Helical" evidence="10">
    <location>
        <begin position="387"/>
        <end position="406"/>
    </location>
</feature>
<feature type="transmembrane region" description="Helical" evidence="10">
    <location>
        <begin position="97"/>
        <end position="119"/>
    </location>
</feature>
<evidence type="ECO:0000256" key="3">
    <source>
        <dbReference type="ARBA" id="ARBA00007222"/>
    </source>
</evidence>
<evidence type="ECO:0000256" key="2">
    <source>
        <dbReference type="ARBA" id="ARBA00004922"/>
    </source>
</evidence>
<feature type="domain" description="ArnT-like N-terminal" evidence="11">
    <location>
        <begin position="4"/>
        <end position="269"/>
    </location>
</feature>
<keyword evidence="6 10" id="KW-0812">Transmembrane</keyword>
<sequence length="490" mass="54418">MGAGLRFERVWEPREIVFDETYYAKDALSLLRFGVERKTVGTTEDPVADRILNAGGTDLWVQCPPRPEAECLSFVAHPPLGKWMIAAGEWLFGANPLGWRFAVALFGSLTVLILARTALRMTRSTLLGCLAGLLLALDGLHFVLSRTALLDGLVTFWVVAAFACLVVDRDRARERLALALEDVRNPVDGKVRADAVPWLGWRPWRVAGAACLGAAVATKWSGLWFLLAFAVLTLVWDAGARRAAGLRRWGADLPAALPTLALVPAVAYLASWAGWFGSPLGWGRNWDRSSGLAFPLDSLWSWFQYQRDILDFHDGLADGHLYQSWPWSWPVLARPVAFYYPEGVRGCGADDCSRAILAVGTPVIWWGGIAALVAITVWYFRARDWRAAAVLVSYLAGWLPWFFYAARGRTMYLFYALPTLPFLILAIVLAAGWLIGPARAGSTRRTVGAVVAGTFTLLVIVNFWWLHPVLAGEVITYEAWYSRMLFRSWI</sequence>
<dbReference type="PANTHER" id="PTHR10050:SF46">
    <property type="entry name" value="PROTEIN O-MANNOSYL-TRANSFERASE 2"/>
    <property type="match status" value="1"/>
</dbReference>
<evidence type="ECO:0000313" key="13">
    <source>
        <dbReference type="EMBL" id="RJL31315.1"/>
    </source>
</evidence>
<keyword evidence="14" id="KW-1185">Reference proteome</keyword>
<dbReference type="EMBL" id="QZEY01000007">
    <property type="protein sequence ID" value="RJL31315.1"/>
    <property type="molecule type" value="Genomic_DNA"/>
</dbReference>
<feature type="transmembrane region" description="Helical" evidence="10">
    <location>
        <begin position="126"/>
        <end position="143"/>
    </location>
</feature>
<organism evidence="13 14">
    <name type="scientific">Bailinhaonella thermotolerans</name>
    <dbReference type="NCBI Taxonomy" id="1070861"/>
    <lineage>
        <taxon>Bacteria</taxon>
        <taxon>Bacillati</taxon>
        <taxon>Actinomycetota</taxon>
        <taxon>Actinomycetes</taxon>
        <taxon>Streptosporangiales</taxon>
        <taxon>Streptosporangiaceae</taxon>
        <taxon>Bailinhaonella</taxon>
    </lineage>
</organism>
<keyword evidence="5 10" id="KW-0808">Transferase</keyword>
<dbReference type="AlphaFoldDB" id="A0A3A4ASL7"/>
<dbReference type="InterPro" id="IPR003342">
    <property type="entry name" value="ArnT-like_N"/>
</dbReference>
<comment type="similarity">
    <text evidence="3 10">Belongs to the glycosyltransferase 39 family.</text>
</comment>
<keyword evidence="10" id="KW-1003">Cell membrane</keyword>
<feature type="transmembrane region" description="Helical" evidence="10">
    <location>
        <begin position="149"/>
        <end position="167"/>
    </location>
</feature>
<feature type="transmembrane region" description="Helical" evidence="10">
    <location>
        <begin position="447"/>
        <end position="466"/>
    </location>
</feature>
<name>A0A3A4ASL7_9ACTN</name>
<evidence type="ECO:0000256" key="9">
    <source>
        <dbReference type="ARBA" id="ARBA00093617"/>
    </source>
</evidence>
<gene>
    <name evidence="13" type="ORF">D5H75_19900</name>
</gene>
<dbReference type="RefSeq" id="WP_119928000.1">
    <property type="nucleotide sequence ID" value="NZ_QZEY01000007.1"/>
</dbReference>
<dbReference type="EC" id="2.4.1.-" evidence="10"/>
<keyword evidence="7 10" id="KW-1133">Transmembrane helix</keyword>
<evidence type="ECO:0000259" key="11">
    <source>
        <dbReference type="Pfam" id="PF02366"/>
    </source>
</evidence>